<dbReference type="SUPFAM" id="SSF54001">
    <property type="entry name" value="Cysteine proteinases"/>
    <property type="match status" value="1"/>
</dbReference>
<comment type="similarity">
    <text evidence="1">Belongs to the UPF0162 family.</text>
</comment>
<evidence type="ECO:0000313" key="3">
    <source>
        <dbReference type="EMBL" id="RCX10967.1"/>
    </source>
</evidence>
<dbReference type="AlphaFoldDB" id="A0A369ARX1"/>
<evidence type="ECO:0000256" key="1">
    <source>
        <dbReference type="ARBA" id="ARBA00007100"/>
    </source>
</evidence>
<dbReference type="OrthoDB" id="232498at2"/>
<dbReference type="Pfam" id="PF13369">
    <property type="entry name" value="Transglut_core2"/>
    <property type="match status" value="1"/>
</dbReference>
<dbReference type="Proteomes" id="UP000252174">
    <property type="component" value="Unassembled WGS sequence"/>
</dbReference>
<organism evidence="3 4">
    <name type="scientific">Extensimonas vulgaris</name>
    <dbReference type="NCBI Taxonomy" id="1031594"/>
    <lineage>
        <taxon>Bacteria</taxon>
        <taxon>Pseudomonadati</taxon>
        <taxon>Pseudomonadota</taxon>
        <taxon>Betaproteobacteria</taxon>
        <taxon>Burkholderiales</taxon>
        <taxon>Comamonadaceae</taxon>
        <taxon>Extensimonas</taxon>
    </lineage>
</organism>
<feature type="domain" description="Protein SirB1 N-terminal" evidence="2">
    <location>
        <begin position="45"/>
        <end position="201"/>
    </location>
</feature>
<evidence type="ECO:0000313" key="4">
    <source>
        <dbReference type="Proteomes" id="UP000252174"/>
    </source>
</evidence>
<dbReference type="Pfam" id="PF13371">
    <property type="entry name" value="TPR_9"/>
    <property type="match status" value="1"/>
</dbReference>
<reference evidence="3 4" key="1">
    <citation type="submission" date="2018-07" db="EMBL/GenBank/DDBJ databases">
        <title>Genomic Encyclopedia of Type Strains, Phase IV (KMG-IV): sequencing the most valuable type-strain genomes for metagenomic binning, comparative biology and taxonomic classification.</title>
        <authorList>
            <person name="Goeker M."/>
        </authorList>
    </citation>
    <scope>NUCLEOTIDE SEQUENCE [LARGE SCALE GENOMIC DNA]</scope>
    <source>
        <strain evidence="3 4">DSM 100911</strain>
    </source>
</reference>
<name>A0A369ARX1_9BURK</name>
<dbReference type="RefSeq" id="WP_114482535.1">
    <property type="nucleotide sequence ID" value="NZ_QPJU01000002.1"/>
</dbReference>
<dbReference type="PANTHER" id="PTHR31350">
    <property type="entry name" value="SI:DKEY-261L7.2"/>
    <property type="match status" value="1"/>
</dbReference>
<gene>
    <name evidence="3" type="ORF">DFR45_102369</name>
</gene>
<dbReference type="EMBL" id="QPJU01000002">
    <property type="protein sequence ID" value="RCX10967.1"/>
    <property type="molecule type" value="Genomic_DNA"/>
</dbReference>
<dbReference type="PANTHER" id="PTHR31350:SF21">
    <property type="entry name" value="F-BOX ONLY PROTEIN 21"/>
    <property type="match status" value="1"/>
</dbReference>
<sequence>MPFSYSLPTPLDYFAALVHSDAHFPLLEAAASIAQDEYPELDLQQVLGEVDQVQARLKRRIPANASPLQRLRQLNQFFFTELGFGGNANNYYDPENSFLHTVLTTRRGIPVSLAVLWLELAHASGLQARGVAFPGHFMVKVVLPNGQVVIDPLTGQSLGREELLERLEPYPYARKLSEDDMPLGLYLQAAMPRDIVARMLRNLKEIFRAQQDWERLLAVQNRLVVLLPQVWQERRDRGLLHADHGDPAQAIADLEAYLAHVPDKTTEQNARETAAIAERLHALRRSVGF</sequence>
<protein>
    <submittedName>
        <fullName evidence="3">Regulator of sirC expression with transglutaminase-like and TPR domain</fullName>
    </submittedName>
</protein>
<dbReference type="InterPro" id="IPR038765">
    <property type="entry name" value="Papain-like_cys_pep_sf"/>
</dbReference>
<comment type="caution">
    <text evidence="3">The sequence shown here is derived from an EMBL/GenBank/DDBJ whole genome shotgun (WGS) entry which is preliminary data.</text>
</comment>
<keyword evidence="4" id="KW-1185">Reference proteome</keyword>
<dbReference type="InterPro" id="IPR032698">
    <property type="entry name" value="SirB1_N"/>
</dbReference>
<evidence type="ECO:0000259" key="2">
    <source>
        <dbReference type="Pfam" id="PF13369"/>
    </source>
</evidence>
<accession>A0A369ARX1</accession>
<proteinExistence type="inferred from homology"/>